<dbReference type="InterPro" id="IPR008145">
    <property type="entry name" value="GK/Ca_channel_bsu"/>
</dbReference>
<protein>
    <recommendedName>
        <fullName evidence="6">Ribose 1,5-bisphosphate phosphokinase PhnN</fullName>
        <ecNumber evidence="6">2.7.4.23</ecNumber>
    </recommendedName>
    <alternativeName>
        <fullName evidence="6">Ribose 1,5-bisphosphokinase</fullName>
    </alternativeName>
</protein>
<reference evidence="8 9" key="1">
    <citation type="submission" date="2016-10" db="EMBL/GenBank/DDBJ databases">
        <authorList>
            <person name="Varghese N."/>
            <person name="Submissions S."/>
        </authorList>
    </citation>
    <scope>NUCLEOTIDE SEQUENCE [LARGE SCALE GENOMIC DNA]</scope>
    <source>
        <strain evidence="8 9">BS3111</strain>
    </source>
</reference>
<name>A0ABY0UG18_9PSED</name>
<evidence type="ECO:0000256" key="5">
    <source>
        <dbReference type="ARBA" id="ARBA00022840"/>
    </source>
</evidence>
<evidence type="ECO:0000313" key="9">
    <source>
        <dbReference type="Proteomes" id="UP000183126"/>
    </source>
</evidence>
<keyword evidence="3 6" id="KW-0808">Transferase</keyword>
<dbReference type="InterPro" id="IPR027417">
    <property type="entry name" value="P-loop_NTPase"/>
</dbReference>
<evidence type="ECO:0000313" key="8">
    <source>
        <dbReference type="EMBL" id="SDS61929.1"/>
    </source>
</evidence>
<dbReference type="Proteomes" id="UP000183126">
    <property type="component" value="Chromosome I"/>
</dbReference>
<dbReference type="EMBL" id="LT629760">
    <property type="protein sequence ID" value="SDS61929.1"/>
    <property type="molecule type" value="Genomic_DNA"/>
</dbReference>
<dbReference type="NCBIfam" id="TIGR02322">
    <property type="entry name" value="phosphon_PhnN"/>
    <property type="match status" value="1"/>
</dbReference>
<dbReference type="RefSeq" id="WP_057008356.1">
    <property type="nucleotide sequence ID" value="NZ_JYLK01000007.1"/>
</dbReference>
<comment type="similarity">
    <text evidence="6">Belongs to the ribose 1,5-bisphosphokinase family.</text>
</comment>
<evidence type="ECO:0000256" key="4">
    <source>
        <dbReference type="ARBA" id="ARBA00022741"/>
    </source>
</evidence>
<dbReference type="EC" id="2.7.4.23" evidence="6"/>
<feature type="binding site" evidence="6">
    <location>
        <begin position="10"/>
        <end position="17"/>
    </location>
    <ligand>
        <name>ATP</name>
        <dbReference type="ChEBI" id="CHEBI:30616"/>
    </ligand>
</feature>
<sequence length="200" mass="21361">MAGRLIYLIGPSGSGKDSLLDAARSRLAERGCRIVRRVITRSAEAVGEAAQGVSPEQFAALLAQGAFALSWQANGLSYGIPREIDDWLAAGEDVLVNGSRAHLAQTRERYPGMGVLLLTVDHTLLRQRLIARGRESLEDIEDRLARNARFTAQMIAGNDAGLYVLDNSGALEDTVEHLLSVLLKIQCGRGLAPDGGGTVA</sequence>
<dbReference type="PANTHER" id="PTHR23117">
    <property type="entry name" value="GUANYLATE KINASE-RELATED"/>
    <property type="match status" value="1"/>
</dbReference>
<comment type="function">
    <text evidence="6">Catalyzes the phosphorylation of ribose 1,5-bisphosphate to 5-phospho-D-ribosyl alpha-1-diphosphate (PRPP).</text>
</comment>
<accession>A0ABY0UG18</accession>
<dbReference type="SMART" id="SM00072">
    <property type="entry name" value="GuKc"/>
    <property type="match status" value="1"/>
</dbReference>
<comment type="catalytic activity">
    <reaction evidence="1 6">
        <text>alpha-D-ribose 1,5-bisphosphate + ATP = 5-phospho-alpha-D-ribose 1-diphosphate + ADP</text>
        <dbReference type="Rhea" id="RHEA:20109"/>
        <dbReference type="ChEBI" id="CHEBI:30616"/>
        <dbReference type="ChEBI" id="CHEBI:58017"/>
        <dbReference type="ChEBI" id="CHEBI:68688"/>
        <dbReference type="ChEBI" id="CHEBI:456216"/>
        <dbReference type="EC" id="2.7.4.23"/>
    </reaction>
</comment>
<organism evidence="8 9">
    <name type="scientific">Pseudomonas trivialis</name>
    <dbReference type="NCBI Taxonomy" id="200450"/>
    <lineage>
        <taxon>Bacteria</taxon>
        <taxon>Pseudomonadati</taxon>
        <taxon>Pseudomonadota</taxon>
        <taxon>Gammaproteobacteria</taxon>
        <taxon>Pseudomonadales</taxon>
        <taxon>Pseudomonadaceae</taxon>
        <taxon>Pseudomonas</taxon>
    </lineage>
</organism>
<keyword evidence="9" id="KW-1185">Reference proteome</keyword>
<dbReference type="HAMAP" id="MF_00836">
    <property type="entry name" value="PhnN"/>
    <property type="match status" value="1"/>
</dbReference>
<evidence type="ECO:0000256" key="2">
    <source>
        <dbReference type="ARBA" id="ARBA00005069"/>
    </source>
</evidence>
<dbReference type="PANTHER" id="PTHR23117:SF8">
    <property type="entry name" value="RIBOSE 1,5-BISPHOSPHATE PHOSPHOKINASE PHNN"/>
    <property type="match status" value="1"/>
</dbReference>
<keyword evidence="4 6" id="KW-0547">Nucleotide-binding</keyword>
<evidence type="ECO:0000256" key="3">
    <source>
        <dbReference type="ARBA" id="ARBA00022679"/>
    </source>
</evidence>
<dbReference type="SUPFAM" id="SSF52540">
    <property type="entry name" value="P-loop containing nucleoside triphosphate hydrolases"/>
    <property type="match status" value="1"/>
</dbReference>
<dbReference type="Gene3D" id="3.40.50.300">
    <property type="entry name" value="P-loop containing nucleotide triphosphate hydrolases"/>
    <property type="match status" value="1"/>
</dbReference>
<dbReference type="Pfam" id="PF00625">
    <property type="entry name" value="Guanylate_kin"/>
    <property type="match status" value="1"/>
</dbReference>
<comment type="pathway">
    <text evidence="2 6">Metabolic intermediate biosynthesis; 5-phospho-alpha-D-ribose 1-diphosphate biosynthesis; 5-phospho-alpha-D-ribose 1-diphosphate from D-ribose 5-phosphate (route II): step 3/3.</text>
</comment>
<gene>
    <name evidence="6" type="primary">phnN</name>
    <name evidence="8" type="ORF">SAMN04490205_3061</name>
</gene>
<evidence type="ECO:0000259" key="7">
    <source>
        <dbReference type="SMART" id="SM00072"/>
    </source>
</evidence>
<dbReference type="InterPro" id="IPR012699">
    <property type="entry name" value="PhnN"/>
</dbReference>
<evidence type="ECO:0000256" key="6">
    <source>
        <dbReference type="HAMAP-Rule" id="MF_00836"/>
    </source>
</evidence>
<proteinExistence type="inferred from homology"/>
<keyword evidence="5 6" id="KW-0067">ATP-binding</keyword>
<evidence type="ECO:0000256" key="1">
    <source>
        <dbReference type="ARBA" id="ARBA00000373"/>
    </source>
</evidence>
<feature type="domain" description="Guanylate kinase/L-type calcium channel beta subunit" evidence="7">
    <location>
        <begin position="2"/>
        <end position="186"/>
    </location>
</feature>
<dbReference type="NCBIfam" id="NF007485">
    <property type="entry name" value="PRK10078.1"/>
    <property type="match status" value="1"/>
</dbReference>